<dbReference type="InterPro" id="IPR011068">
    <property type="entry name" value="NuclTrfase_I-like_C"/>
</dbReference>
<dbReference type="InterPro" id="IPR007012">
    <property type="entry name" value="PolA_pol_cen_dom"/>
</dbReference>
<dbReference type="CDD" id="cd05402">
    <property type="entry name" value="NT_PAP_TUTase"/>
    <property type="match status" value="1"/>
</dbReference>
<dbReference type="GO" id="GO:1990817">
    <property type="term" value="F:poly(A) RNA polymerase activity"/>
    <property type="evidence" value="ECO:0007669"/>
    <property type="project" value="UniProtKB-EC"/>
</dbReference>
<evidence type="ECO:0000256" key="4">
    <source>
        <dbReference type="ARBA" id="ARBA00010912"/>
    </source>
</evidence>
<keyword evidence="8" id="KW-0479">Metal-binding</keyword>
<comment type="cofactor">
    <cofactor evidence="2">
        <name>Mg(2+)</name>
        <dbReference type="ChEBI" id="CHEBI:18420"/>
    </cofactor>
</comment>
<dbReference type="Pfam" id="PF04928">
    <property type="entry name" value="PAP_central"/>
    <property type="match status" value="1"/>
</dbReference>
<keyword evidence="7" id="KW-0808">Transferase</keyword>
<keyword evidence="18" id="KW-1185">Reference proteome</keyword>
<dbReference type="Gene3D" id="3.30.460.10">
    <property type="entry name" value="Beta Polymerase, domain 2"/>
    <property type="match status" value="1"/>
</dbReference>
<evidence type="ECO:0000256" key="11">
    <source>
        <dbReference type="ARBA" id="ARBA00022842"/>
    </source>
</evidence>
<keyword evidence="14" id="KW-0472">Membrane</keyword>
<evidence type="ECO:0000256" key="14">
    <source>
        <dbReference type="SAM" id="Phobius"/>
    </source>
</evidence>
<feature type="domain" description="Poly(A) polymerase central" evidence="15">
    <location>
        <begin position="202"/>
        <end position="360"/>
    </location>
</feature>
<dbReference type="SUPFAM" id="SSF55003">
    <property type="entry name" value="PAP/Archaeal CCA-adding enzyme, C-terminal domain"/>
    <property type="match status" value="1"/>
</dbReference>
<evidence type="ECO:0000256" key="7">
    <source>
        <dbReference type="ARBA" id="ARBA00022679"/>
    </source>
</evidence>
<dbReference type="GO" id="GO:0003723">
    <property type="term" value="F:RNA binding"/>
    <property type="evidence" value="ECO:0007669"/>
    <property type="project" value="InterPro"/>
</dbReference>
<name>A0A7J6Q6I1_PEROL</name>
<feature type="compositionally biased region" description="Low complexity" evidence="13">
    <location>
        <begin position="1213"/>
        <end position="1227"/>
    </location>
</feature>
<dbReference type="InterPro" id="IPR048840">
    <property type="entry name" value="PolA_pol_NTPase"/>
</dbReference>
<evidence type="ECO:0000313" key="17">
    <source>
        <dbReference type="EMBL" id="KAF4704164.1"/>
    </source>
</evidence>
<feature type="region of interest" description="Disordered" evidence="13">
    <location>
        <begin position="1199"/>
        <end position="1280"/>
    </location>
</feature>
<keyword evidence="10" id="KW-0067">ATP-binding</keyword>
<evidence type="ECO:0000259" key="15">
    <source>
        <dbReference type="Pfam" id="PF04928"/>
    </source>
</evidence>
<keyword evidence="14" id="KW-0812">Transmembrane</keyword>
<organism evidence="17 18">
    <name type="scientific">Perkinsus olseni</name>
    <name type="common">Perkinsus atlanticus</name>
    <dbReference type="NCBI Taxonomy" id="32597"/>
    <lineage>
        <taxon>Eukaryota</taxon>
        <taxon>Sar</taxon>
        <taxon>Alveolata</taxon>
        <taxon>Perkinsozoa</taxon>
        <taxon>Perkinsea</taxon>
        <taxon>Perkinsida</taxon>
        <taxon>Perkinsidae</taxon>
        <taxon>Perkinsus</taxon>
    </lineage>
</organism>
<evidence type="ECO:0000256" key="5">
    <source>
        <dbReference type="ARBA" id="ARBA00012388"/>
    </source>
</evidence>
<dbReference type="Pfam" id="PF20750">
    <property type="entry name" value="PAP_NTPase"/>
    <property type="match status" value="1"/>
</dbReference>
<feature type="transmembrane region" description="Helical" evidence="14">
    <location>
        <begin position="628"/>
        <end position="647"/>
    </location>
</feature>
<dbReference type="PANTHER" id="PTHR10682:SF10">
    <property type="entry name" value="POLYNUCLEOTIDE ADENYLYLTRANSFERASE"/>
    <property type="match status" value="1"/>
</dbReference>
<evidence type="ECO:0000256" key="9">
    <source>
        <dbReference type="ARBA" id="ARBA00022741"/>
    </source>
</evidence>
<evidence type="ECO:0000256" key="8">
    <source>
        <dbReference type="ARBA" id="ARBA00022723"/>
    </source>
</evidence>
<feature type="compositionally biased region" description="Polar residues" evidence="13">
    <location>
        <begin position="954"/>
        <end position="969"/>
    </location>
</feature>
<feature type="region of interest" description="Disordered" evidence="13">
    <location>
        <begin position="1453"/>
        <end position="1483"/>
    </location>
</feature>
<dbReference type="GO" id="GO:0046872">
    <property type="term" value="F:metal ion binding"/>
    <property type="evidence" value="ECO:0007669"/>
    <property type="project" value="UniProtKB-KW"/>
</dbReference>
<keyword evidence="14" id="KW-1133">Transmembrane helix</keyword>
<feature type="non-terminal residue" evidence="17">
    <location>
        <position position="1785"/>
    </location>
</feature>
<feature type="compositionally biased region" description="Polar residues" evidence="13">
    <location>
        <begin position="1260"/>
        <end position="1280"/>
    </location>
</feature>
<dbReference type="GO" id="GO:0005524">
    <property type="term" value="F:ATP binding"/>
    <property type="evidence" value="ECO:0007669"/>
    <property type="project" value="UniProtKB-KW"/>
</dbReference>
<feature type="transmembrane region" description="Helical" evidence="14">
    <location>
        <begin position="585"/>
        <end position="607"/>
    </location>
</feature>
<evidence type="ECO:0000256" key="3">
    <source>
        <dbReference type="ARBA" id="ARBA00004123"/>
    </source>
</evidence>
<dbReference type="InterPro" id="IPR043519">
    <property type="entry name" value="NT_sf"/>
</dbReference>
<comment type="caution">
    <text evidence="17">The sequence shown here is derived from an EMBL/GenBank/DDBJ whole genome shotgun (WGS) entry which is preliminary data.</text>
</comment>
<evidence type="ECO:0000259" key="16">
    <source>
        <dbReference type="Pfam" id="PF20750"/>
    </source>
</evidence>
<dbReference type="PANTHER" id="PTHR10682">
    <property type="entry name" value="POLY A POLYMERASE"/>
    <property type="match status" value="1"/>
</dbReference>
<evidence type="ECO:0000256" key="1">
    <source>
        <dbReference type="ARBA" id="ARBA00001936"/>
    </source>
</evidence>
<dbReference type="SUPFAM" id="SSF81301">
    <property type="entry name" value="Nucleotidyltransferase"/>
    <property type="match status" value="1"/>
</dbReference>
<evidence type="ECO:0000256" key="6">
    <source>
        <dbReference type="ARBA" id="ARBA00022664"/>
    </source>
</evidence>
<feature type="domain" description="Poly(A) polymerase nucleotidyltransferase" evidence="16">
    <location>
        <begin position="1"/>
        <end position="168"/>
    </location>
</feature>
<evidence type="ECO:0000256" key="12">
    <source>
        <dbReference type="ARBA" id="ARBA00023242"/>
    </source>
</evidence>
<dbReference type="GO" id="GO:0031123">
    <property type="term" value="P:RNA 3'-end processing"/>
    <property type="evidence" value="ECO:0007669"/>
    <property type="project" value="InterPro"/>
</dbReference>
<keyword evidence="11" id="KW-0460">Magnesium</keyword>
<comment type="cofactor">
    <cofactor evidence="1">
        <name>Mn(2+)</name>
        <dbReference type="ChEBI" id="CHEBI:29035"/>
    </cofactor>
</comment>
<proteinExistence type="inferred from homology"/>
<gene>
    <name evidence="17" type="ORF">FOZ63_002794</name>
</gene>
<feature type="compositionally biased region" description="Polar residues" evidence="13">
    <location>
        <begin position="1199"/>
        <end position="1212"/>
    </location>
</feature>
<sequence>DYEATEELRHFIEGRAPPESSHGMLKRYEVLVEIERMVNKWIYDVSGGEIQSKARVLTFGSFRLGVITPLSDIDTLVLLPNLISRDDFFTDFVETMLNRSPHVTECNPVPAAHVPIIKVKYRGICMDILAACVPTYVLSGDVDSVQEELIYEVEKRCMKSMNGIRVAGEGVSWSLKAEVVYQKICPISSSDKMLSLVVDTQTFRLATRVIKYWAQQRLIYSNAIGYMGGVSWAVMVGRVCQLYPNYSAKQIVERFFYVYARWQWTATRDYGNSVAVTLCPIEDAASKVPPEIAAEQGLRKFKEWNPNKYTSDRHHVMPVITPIFPTHNTTYNVQESNKRVIVREIKRGREIMELMSMNKSSGATKGNEVTWADLCAPFPFFQVYRQFLLLEISAETEKAFLKFKGLVESRVLPQPHPVMFQRSSLGPDAIPGEAPSFLGAFVLGITFDNIATDNLSAAAQVSKEMKSACDGFAEHITQAALSDEWDAFRGQFNLTIQHRYLTDLPAYIRPKPTPPSTRHHSVDSKPTVTKANDSYLSESPALQSHTWPPMPIGGASLECLWLTSYFTTACPLILLNKHLLSERDLPTLLVLVQNTATIILAVVLAYLPVRSGSFDRPTAYSRSQFMAYLCPTIAWSLSLSVGMRLIQGFTIETYIMTRFAASSLVAVGDLLLFNTRFTMRQIACLALLVVLSVAQFCREAHASRWSWPIHRYLLLPMSTVMFVADSLLSKRVVTRLREHHRQTTLGICIVQNLLSLPILIVLIAITEEARSTAELFSGLYSGDHEASVWTQKAGLSCLLCCGMSLSMIVMNARLTAAHVSMVINFNKVKGFLLWPGNGKAEARPEIRDLGLVGVAAACGVVFSMSSRPTKPSKNATEMLTVLQHDEFRVVNLTQVRADRWHNALLLGMSLNLLRASIDSRASERFHRRSQRHSSASALRRSRTSTLENSRRSLNKSSPVGRSQDPSRTSEACRHILSTADEYYRAGYQRQAQRFAEMCIDTCRDSAPLADGETQRQFRETELRAWLLLCMSLGRAGCHAQAVSKGLEGGQRMKTLLTGDRRGETSLCKVIRGFWDEDKYEVPPKSATYKRTENVVHRFLEDRKNQRLELGRCASHLLDADDEDSTGVTLLGTLWQVVGTEMQYCGGRPLGLGNKLARELVYSGWELIAAVKGEDSLDERRAHDALSRFLEQKSISLSERSVESLQTSKSSMRTRTASTMAPSSTAASGMYTRSIEDSTRSRSGRLRSRPGTDFRDDRPNSMFSLPRPTTTVRQKSFRPQESCSDEHASAVTCDSACDALVAITINRALLRRDEESLRQALAFISEQGREASFQLMADRLRFELKSIKRERETRRLKEYLAGIRGEDIDIFELLEVIDGLPRSVWSSPEHSRLLRELRKCVEKRLQKAIETKCVNKIQTAIDEVSQILTTGAHLNCGLNSAILHAKGELNRLRSNNRRERPSCVPSRSDSDANSDPDATDNSNEQRAVDVEQALPLAELEQLGPVDGVRQALTYRFGSLTAAYYHFCDDEESFRLMSPFKFRRALEEELNVPWEVCAGHSDFRQFFDEFELEKNGDLGATGLIGFVPSEEHDTPEVEWKRYLHIKAASNARCETFALNGRRSPRWDNKEEYLSIMNNLKDKPATQEMKLRDFWRNQDNLLSWKSRKTEMEREFRFSRLRSKKQPQKAKRLPPLTEQITRDLAKKGAIAESEKKSEEARSLRVQGFIKDMYQSRKDLMDTSKKLRNELETADPNRFRGLLLGPGGDEDGGGAGFFSYFSDAFSKSQE</sequence>
<feature type="region of interest" description="Disordered" evidence="13">
    <location>
        <begin position="923"/>
        <end position="970"/>
    </location>
</feature>
<dbReference type="EMBL" id="JABANO010035020">
    <property type="protein sequence ID" value="KAF4704164.1"/>
    <property type="molecule type" value="Genomic_DNA"/>
</dbReference>
<dbReference type="GO" id="GO:0005634">
    <property type="term" value="C:nucleus"/>
    <property type="evidence" value="ECO:0007669"/>
    <property type="project" value="UniProtKB-SubCell"/>
</dbReference>
<protein>
    <recommendedName>
        <fullName evidence="5">polynucleotide adenylyltransferase</fullName>
        <ecNumber evidence="5">2.7.7.19</ecNumber>
    </recommendedName>
</protein>
<dbReference type="GO" id="GO:0006397">
    <property type="term" value="P:mRNA processing"/>
    <property type="evidence" value="ECO:0007669"/>
    <property type="project" value="UniProtKB-KW"/>
</dbReference>
<feature type="compositionally biased region" description="Basic residues" evidence="13">
    <location>
        <begin position="1675"/>
        <end position="1688"/>
    </location>
</feature>
<evidence type="ECO:0000256" key="10">
    <source>
        <dbReference type="ARBA" id="ARBA00022840"/>
    </source>
</evidence>
<keyword evidence="6" id="KW-0507">mRNA processing</keyword>
<feature type="compositionally biased region" description="Basic and acidic residues" evidence="13">
    <location>
        <begin position="1249"/>
        <end position="1258"/>
    </location>
</feature>
<feature type="compositionally biased region" description="Low complexity" evidence="13">
    <location>
        <begin position="932"/>
        <end position="947"/>
    </location>
</feature>
<dbReference type="EC" id="2.7.7.19" evidence="5"/>
<accession>A0A7J6Q6I1</accession>
<evidence type="ECO:0000256" key="2">
    <source>
        <dbReference type="ARBA" id="ARBA00001946"/>
    </source>
</evidence>
<feature type="transmembrane region" description="Helical" evidence="14">
    <location>
        <begin position="745"/>
        <end position="765"/>
    </location>
</feature>
<dbReference type="Gene3D" id="1.10.1410.10">
    <property type="match status" value="1"/>
</dbReference>
<feature type="region of interest" description="Disordered" evidence="13">
    <location>
        <begin position="1673"/>
        <end position="1694"/>
    </location>
</feature>
<keyword evidence="9" id="KW-0547">Nucleotide-binding</keyword>
<comment type="subcellular location">
    <subcellularLocation>
        <location evidence="3">Nucleus</location>
    </subcellularLocation>
</comment>
<reference evidence="17 18" key="1">
    <citation type="submission" date="2020-04" db="EMBL/GenBank/DDBJ databases">
        <title>Perkinsus olseni comparative genomics.</title>
        <authorList>
            <person name="Bogema D.R."/>
        </authorList>
    </citation>
    <scope>NUCLEOTIDE SEQUENCE [LARGE SCALE GENOMIC DNA]</scope>
    <source>
        <strain evidence="17 18">ATCC PRA-207</strain>
    </source>
</reference>
<comment type="similarity">
    <text evidence="4">Belongs to the poly(A) polymerase family.</text>
</comment>
<evidence type="ECO:0000313" key="18">
    <source>
        <dbReference type="Proteomes" id="UP000553632"/>
    </source>
</evidence>
<keyword evidence="12" id="KW-0539">Nucleus</keyword>
<evidence type="ECO:0000256" key="13">
    <source>
        <dbReference type="SAM" id="MobiDB-lite"/>
    </source>
</evidence>
<dbReference type="Proteomes" id="UP000553632">
    <property type="component" value="Unassembled WGS sequence"/>
</dbReference>
<dbReference type="SUPFAM" id="SSF81631">
    <property type="entry name" value="PAP/OAS1 substrate-binding domain"/>
    <property type="match status" value="1"/>
</dbReference>